<protein>
    <submittedName>
        <fullName evidence="11">Mitochondrial carrier</fullName>
    </submittedName>
</protein>
<dbReference type="InterPro" id="IPR018108">
    <property type="entry name" value="MCP_transmembrane"/>
</dbReference>
<keyword evidence="5" id="KW-0677">Repeat</keyword>
<evidence type="ECO:0000256" key="9">
    <source>
        <dbReference type="RuleBase" id="RU000488"/>
    </source>
</evidence>
<reference evidence="11 12" key="1">
    <citation type="submission" date="2016-08" db="EMBL/GenBank/DDBJ databases">
        <title>Genomes of anaerobic fungi encode conserved fungal cellulosomes for biomass hydrolysis.</title>
        <authorList>
            <consortium name="DOE Joint Genome Institute"/>
            <person name="Haitjema C.H."/>
            <person name="Gilmore S.P."/>
            <person name="Henske J.K."/>
            <person name="Solomon K.V."/>
            <person name="De Groot R."/>
            <person name="Kuo A."/>
            <person name="Mondo S.J."/>
            <person name="Salamov A.A."/>
            <person name="Labutti K."/>
            <person name="Zhao Z."/>
            <person name="Chiniquy J."/>
            <person name="Barry K."/>
            <person name="Brewer H.M."/>
            <person name="Purvine S.O."/>
            <person name="Wright A.T."/>
            <person name="Boxma B."/>
            <person name="Van Alen T."/>
            <person name="Hackstein J.H."/>
            <person name="Baker S.E."/>
            <person name="Grigoriev I.V."/>
            <person name="O'Malley M.A."/>
        </authorList>
    </citation>
    <scope>NUCLEOTIDE SEQUENCE [LARGE SCALE GENOMIC DNA]</scope>
    <source>
        <strain evidence="12">finn</strain>
    </source>
</reference>
<dbReference type="SUPFAM" id="SSF103506">
    <property type="entry name" value="Mitochondrial carrier"/>
    <property type="match status" value="1"/>
</dbReference>
<evidence type="ECO:0000256" key="10">
    <source>
        <dbReference type="SAM" id="MobiDB-lite"/>
    </source>
</evidence>
<dbReference type="InterPro" id="IPR023395">
    <property type="entry name" value="MCP_dom_sf"/>
</dbReference>
<feature type="region of interest" description="Disordered" evidence="10">
    <location>
        <begin position="90"/>
        <end position="115"/>
    </location>
</feature>
<comment type="caution">
    <text evidence="11">The sequence shown here is derived from an EMBL/GenBank/DDBJ whole genome shotgun (WGS) entry which is preliminary data.</text>
</comment>
<organism evidence="11 12">
    <name type="scientific">Piromyces finnis</name>
    <dbReference type="NCBI Taxonomy" id="1754191"/>
    <lineage>
        <taxon>Eukaryota</taxon>
        <taxon>Fungi</taxon>
        <taxon>Fungi incertae sedis</taxon>
        <taxon>Chytridiomycota</taxon>
        <taxon>Chytridiomycota incertae sedis</taxon>
        <taxon>Neocallimastigomycetes</taxon>
        <taxon>Neocallimastigales</taxon>
        <taxon>Neocallimastigaceae</taxon>
        <taxon>Piromyces</taxon>
    </lineage>
</organism>
<dbReference type="AlphaFoldDB" id="A0A1Y1VCV7"/>
<evidence type="ECO:0000256" key="2">
    <source>
        <dbReference type="ARBA" id="ARBA00006375"/>
    </source>
</evidence>
<dbReference type="EMBL" id="MCFH01000014">
    <property type="protein sequence ID" value="ORX52919.1"/>
    <property type="molecule type" value="Genomic_DNA"/>
</dbReference>
<evidence type="ECO:0000313" key="12">
    <source>
        <dbReference type="Proteomes" id="UP000193719"/>
    </source>
</evidence>
<dbReference type="Pfam" id="PF00153">
    <property type="entry name" value="Mito_carr"/>
    <property type="match status" value="1"/>
</dbReference>
<sequence>MPSLSNILPNSKDKIPLYEKDEFSNYDDEWQGKEYISNIVKQYLISFSMSPFNVSETYLQVQYQKSKFYASNDSFIDDLKDAHNEINMMSTSVWDDEENKKQSKKEKKEKKDEEKEVIKRQDVEIERIERLGGGVWKPIHQIIECENEGWTSLLKGSFTSFLYNVSYTLSQPFFEELLNDVFDIYEDMDPRTNILSHMIIGVALSPLELVKTRLIIQSTATPAKKYRGSFHCMQTIVNEEGGMRGLYAPRYVIPAFIYHTLAPTLRIISSHILNDYLLLTPFYNPVLFPLVNTLLLAAEVAIITPLEMARKRIQCQIKKPSSRQQQLMLINSGLNEPIKFETAVEVSPVPYTGILNVIKRVILEEGNDHEEEGKGNAFSQLWYGTKSLYRGFWQILIRRFIEMAETINDDNSDDW</sequence>
<keyword evidence="12" id="KW-1185">Reference proteome</keyword>
<dbReference type="PROSITE" id="PS50920">
    <property type="entry name" value="SOLCAR"/>
    <property type="match status" value="1"/>
</dbReference>
<evidence type="ECO:0000256" key="6">
    <source>
        <dbReference type="ARBA" id="ARBA00022989"/>
    </source>
</evidence>
<comment type="similarity">
    <text evidence="2 9">Belongs to the mitochondrial carrier (TC 2.A.29) family.</text>
</comment>
<evidence type="ECO:0000256" key="3">
    <source>
        <dbReference type="ARBA" id="ARBA00022448"/>
    </source>
</evidence>
<comment type="subcellular location">
    <subcellularLocation>
        <location evidence="1">Membrane</location>
        <topology evidence="1">Multi-pass membrane protein</topology>
    </subcellularLocation>
</comment>
<dbReference type="Proteomes" id="UP000193719">
    <property type="component" value="Unassembled WGS sequence"/>
</dbReference>
<dbReference type="InterPro" id="IPR050391">
    <property type="entry name" value="Mito_Metabolite_Transporter"/>
</dbReference>
<evidence type="ECO:0000256" key="7">
    <source>
        <dbReference type="ARBA" id="ARBA00023136"/>
    </source>
</evidence>
<keyword evidence="3 9" id="KW-0813">Transport</keyword>
<evidence type="ECO:0000256" key="5">
    <source>
        <dbReference type="ARBA" id="ARBA00022737"/>
    </source>
</evidence>
<keyword evidence="4 8" id="KW-0812">Transmembrane</keyword>
<proteinExistence type="inferred from homology"/>
<evidence type="ECO:0000256" key="4">
    <source>
        <dbReference type="ARBA" id="ARBA00022692"/>
    </source>
</evidence>
<feature type="repeat" description="Solcar" evidence="8">
    <location>
        <begin position="192"/>
        <end position="276"/>
    </location>
</feature>
<evidence type="ECO:0000256" key="8">
    <source>
        <dbReference type="PROSITE-ProRule" id="PRU00282"/>
    </source>
</evidence>
<dbReference type="GO" id="GO:0016020">
    <property type="term" value="C:membrane"/>
    <property type="evidence" value="ECO:0007669"/>
    <property type="project" value="UniProtKB-SubCell"/>
</dbReference>
<evidence type="ECO:0000313" key="11">
    <source>
        <dbReference type="EMBL" id="ORX52919.1"/>
    </source>
</evidence>
<evidence type="ECO:0000256" key="1">
    <source>
        <dbReference type="ARBA" id="ARBA00004141"/>
    </source>
</evidence>
<dbReference type="PANTHER" id="PTHR45618">
    <property type="entry name" value="MITOCHONDRIAL DICARBOXYLATE CARRIER-RELATED"/>
    <property type="match status" value="1"/>
</dbReference>
<dbReference type="OrthoDB" id="77989at2759"/>
<keyword evidence="6" id="KW-1133">Transmembrane helix</keyword>
<name>A0A1Y1VCV7_9FUNG</name>
<gene>
    <name evidence="11" type="ORF">BCR36DRAFT_349565</name>
</gene>
<accession>A0A1Y1VCV7</accession>
<dbReference type="Gene3D" id="1.50.40.10">
    <property type="entry name" value="Mitochondrial carrier domain"/>
    <property type="match status" value="1"/>
</dbReference>
<reference evidence="11 12" key="2">
    <citation type="submission" date="2016-08" db="EMBL/GenBank/DDBJ databases">
        <title>Pervasive Adenine N6-methylation of Active Genes in Fungi.</title>
        <authorList>
            <consortium name="DOE Joint Genome Institute"/>
            <person name="Mondo S.J."/>
            <person name="Dannebaum R.O."/>
            <person name="Kuo R.C."/>
            <person name="Labutti K."/>
            <person name="Haridas S."/>
            <person name="Kuo A."/>
            <person name="Salamov A."/>
            <person name="Ahrendt S.R."/>
            <person name="Lipzen A."/>
            <person name="Sullivan W."/>
            <person name="Andreopoulos W.B."/>
            <person name="Clum A."/>
            <person name="Lindquist E."/>
            <person name="Daum C."/>
            <person name="Ramamoorthy G.K."/>
            <person name="Gryganskyi A."/>
            <person name="Culley D."/>
            <person name="Magnuson J.K."/>
            <person name="James T.Y."/>
            <person name="O'Malley M.A."/>
            <person name="Stajich J.E."/>
            <person name="Spatafora J.W."/>
            <person name="Visel A."/>
            <person name="Grigoriev I.V."/>
        </authorList>
    </citation>
    <scope>NUCLEOTIDE SEQUENCE [LARGE SCALE GENOMIC DNA]</scope>
    <source>
        <strain evidence="12">finn</strain>
    </source>
</reference>
<keyword evidence="7 8" id="KW-0472">Membrane</keyword>